<feature type="region of interest" description="Disordered" evidence="1">
    <location>
        <begin position="1"/>
        <end position="122"/>
    </location>
</feature>
<dbReference type="EMBL" id="JASSZA010000004">
    <property type="protein sequence ID" value="KAK2113042.1"/>
    <property type="molecule type" value="Genomic_DNA"/>
</dbReference>
<name>A0ABQ9VUJ1_SAGOE</name>
<protein>
    <submittedName>
        <fullName evidence="2">Uncharacterized protein</fullName>
    </submittedName>
</protein>
<feature type="compositionally biased region" description="Basic and acidic residues" evidence="1">
    <location>
        <begin position="99"/>
        <end position="122"/>
    </location>
</feature>
<evidence type="ECO:0000256" key="1">
    <source>
        <dbReference type="SAM" id="MobiDB-lite"/>
    </source>
</evidence>
<proteinExistence type="predicted"/>
<comment type="caution">
    <text evidence="2">The sequence shown here is derived from an EMBL/GenBank/DDBJ whole genome shotgun (WGS) entry which is preliminary data.</text>
</comment>
<evidence type="ECO:0000313" key="2">
    <source>
        <dbReference type="EMBL" id="KAK2113042.1"/>
    </source>
</evidence>
<dbReference type="Proteomes" id="UP001266305">
    <property type="component" value="Unassembled WGS sequence"/>
</dbReference>
<accession>A0ABQ9VUJ1</accession>
<reference evidence="2 3" key="1">
    <citation type="submission" date="2023-05" db="EMBL/GenBank/DDBJ databases">
        <title>B98-5 Cell Line De Novo Hybrid Assembly: An Optical Mapping Approach.</title>
        <authorList>
            <person name="Kananen K."/>
            <person name="Auerbach J.A."/>
            <person name="Kautto E."/>
            <person name="Blachly J.S."/>
        </authorList>
    </citation>
    <scope>NUCLEOTIDE SEQUENCE [LARGE SCALE GENOMIC DNA]</scope>
    <source>
        <strain evidence="2">B95-8</strain>
        <tissue evidence="2">Cell line</tissue>
    </source>
</reference>
<sequence>MEAHPAAAWVSGSRGLRFPGTSQAGRGSGRLAGGPAVPAFAPPRPLGGAAERAPAAHAAPAPSRARRPPLTLRTHRRRRPPLSAPVDLSRPSSCPQDVAQRRSDPARVHGHAADRPAADGVR</sequence>
<keyword evidence="3" id="KW-1185">Reference proteome</keyword>
<organism evidence="2 3">
    <name type="scientific">Saguinus oedipus</name>
    <name type="common">Cotton-top tamarin</name>
    <name type="synonym">Oedipomidas oedipus</name>
    <dbReference type="NCBI Taxonomy" id="9490"/>
    <lineage>
        <taxon>Eukaryota</taxon>
        <taxon>Metazoa</taxon>
        <taxon>Chordata</taxon>
        <taxon>Craniata</taxon>
        <taxon>Vertebrata</taxon>
        <taxon>Euteleostomi</taxon>
        <taxon>Mammalia</taxon>
        <taxon>Eutheria</taxon>
        <taxon>Euarchontoglires</taxon>
        <taxon>Primates</taxon>
        <taxon>Haplorrhini</taxon>
        <taxon>Platyrrhini</taxon>
        <taxon>Cebidae</taxon>
        <taxon>Callitrichinae</taxon>
        <taxon>Saguinus</taxon>
    </lineage>
</organism>
<feature type="compositionally biased region" description="Low complexity" evidence="1">
    <location>
        <begin position="46"/>
        <end position="72"/>
    </location>
</feature>
<evidence type="ECO:0000313" key="3">
    <source>
        <dbReference type="Proteomes" id="UP001266305"/>
    </source>
</evidence>
<gene>
    <name evidence="2" type="ORF">P7K49_007308</name>
</gene>